<feature type="domain" description="Mannitol dehydrogenase C-terminal" evidence="4">
    <location>
        <begin position="287"/>
        <end position="489"/>
    </location>
</feature>
<dbReference type="Pfam" id="PF08125">
    <property type="entry name" value="Mannitol_dh_C"/>
    <property type="match status" value="1"/>
</dbReference>
<evidence type="ECO:0000313" key="5">
    <source>
        <dbReference type="EMBL" id="MVN75145.1"/>
    </source>
</evidence>
<keyword evidence="6" id="KW-1185">Reference proteome</keyword>
<evidence type="ECO:0000259" key="3">
    <source>
        <dbReference type="Pfam" id="PF01232"/>
    </source>
</evidence>
<protein>
    <submittedName>
        <fullName evidence="5">Tagaturonate reductase</fullName>
        <ecNumber evidence="5">1.1.1.58</ecNumber>
    </submittedName>
</protein>
<dbReference type="InterPro" id="IPR013118">
    <property type="entry name" value="Mannitol_DH_C"/>
</dbReference>
<dbReference type="Gene3D" id="1.10.1040.10">
    <property type="entry name" value="N-(1-d-carboxylethyl)-l-norvaline Dehydrogenase, domain 2"/>
    <property type="match status" value="1"/>
</dbReference>
<keyword evidence="2" id="KW-0520">NAD</keyword>
<dbReference type="Pfam" id="PF01232">
    <property type="entry name" value="Mannitol_dh"/>
    <property type="match status" value="1"/>
</dbReference>
<gene>
    <name evidence="5" type="ORF">GO988_02270</name>
</gene>
<dbReference type="EC" id="1.1.1.58" evidence="5"/>
<name>A0A7K1T9S2_9BACT</name>
<organism evidence="5 6">
    <name type="scientific">Hymenobacter ginkgonis</name>
    <dbReference type="NCBI Taxonomy" id="2682976"/>
    <lineage>
        <taxon>Bacteria</taxon>
        <taxon>Pseudomonadati</taxon>
        <taxon>Bacteroidota</taxon>
        <taxon>Cytophagia</taxon>
        <taxon>Cytophagales</taxon>
        <taxon>Hymenobacteraceae</taxon>
        <taxon>Hymenobacter</taxon>
    </lineage>
</organism>
<sequence length="510" mass="55650">MTVLSQRLVQAIGTSPAVALPPPALVQLPEKVLQFGTGVLLRGLPDFVIDQANRQGIFNGRVVVVKSTDGGDATAFARQDNLYTVCVRGVEDEQQISENVVCASISRVLSARSQWADILAFAASPDLQVVLSNTTEVGIVLDETDDVRATPPRSFPGKLLAVLLARYEAFSGALDKGLVIVPTELIADNGTKLRGILRALAERQGLEAAFIAWLETANTVCNSLVDRIVPGRPDAAACAELAQELGYEDELLTMSEAYLLWAIEGDERVRDVLSFQQVHSGVIVQPDINQFRELKMRLLNGTHSLSCGLAHLCNVPTVRGAMDDACLSTYIRNLMLADLLPGIPYPIDEKVGQRFGMQVLDRFRNPAVEHRWLAITLNYSAKLRMRVLPDLLHYYQRFGAVPQYVALGFAAYLLFMHGTRQEGGAWLGEANGQPYPIQDEQAGYFADLWQRLPAVELVPAALSNQALWGTDLTTLPGFAEAVARYLLQMQQAGAAATLAAKLNKTQRAAV</sequence>
<evidence type="ECO:0000256" key="1">
    <source>
        <dbReference type="ARBA" id="ARBA00023002"/>
    </source>
</evidence>
<dbReference type="PANTHER" id="PTHR30524:SF0">
    <property type="entry name" value="ALTRONATE OXIDOREDUCTASE-RELATED"/>
    <property type="match status" value="1"/>
</dbReference>
<dbReference type="SUPFAM" id="SSF51735">
    <property type="entry name" value="NAD(P)-binding Rossmann-fold domains"/>
    <property type="match status" value="1"/>
</dbReference>
<dbReference type="EMBL" id="WQKZ01000001">
    <property type="protein sequence ID" value="MVN75145.1"/>
    <property type="molecule type" value="Genomic_DNA"/>
</dbReference>
<evidence type="ECO:0000313" key="6">
    <source>
        <dbReference type="Proteomes" id="UP000441336"/>
    </source>
</evidence>
<feature type="domain" description="Mannitol dehydrogenase N-terminal" evidence="3">
    <location>
        <begin position="31"/>
        <end position="268"/>
    </location>
</feature>
<proteinExistence type="predicted"/>
<dbReference type="GO" id="GO:0009026">
    <property type="term" value="F:tagaturonate reductase activity"/>
    <property type="evidence" value="ECO:0007669"/>
    <property type="project" value="UniProtKB-EC"/>
</dbReference>
<dbReference type="GO" id="GO:0019592">
    <property type="term" value="P:mannitol catabolic process"/>
    <property type="evidence" value="ECO:0007669"/>
    <property type="project" value="TreeGrafter"/>
</dbReference>
<dbReference type="AlphaFoldDB" id="A0A7K1T9S2"/>
<dbReference type="GO" id="GO:0005829">
    <property type="term" value="C:cytosol"/>
    <property type="evidence" value="ECO:0007669"/>
    <property type="project" value="TreeGrafter"/>
</dbReference>
<evidence type="ECO:0000259" key="4">
    <source>
        <dbReference type="Pfam" id="PF08125"/>
    </source>
</evidence>
<dbReference type="InterPro" id="IPR036291">
    <property type="entry name" value="NAD(P)-bd_dom_sf"/>
</dbReference>
<dbReference type="GO" id="GO:0008926">
    <property type="term" value="F:mannitol-1-phosphate 5-dehydrogenase activity"/>
    <property type="evidence" value="ECO:0007669"/>
    <property type="project" value="TreeGrafter"/>
</dbReference>
<dbReference type="PANTHER" id="PTHR30524">
    <property type="entry name" value="MANNITOL-1-PHOSPHATE 5-DEHYDROGENASE"/>
    <property type="match status" value="1"/>
</dbReference>
<comment type="caution">
    <text evidence="5">The sequence shown here is derived from an EMBL/GenBank/DDBJ whole genome shotgun (WGS) entry which is preliminary data.</text>
</comment>
<reference evidence="5 6" key="1">
    <citation type="submission" date="2019-12" db="EMBL/GenBank/DDBJ databases">
        <title>Hymenobacter sp. HMF4947 Genome sequencing and assembly.</title>
        <authorList>
            <person name="Kang H."/>
            <person name="Cha I."/>
            <person name="Kim H."/>
            <person name="Joh K."/>
        </authorList>
    </citation>
    <scope>NUCLEOTIDE SEQUENCE [LARGE SCALE GENOMIC DNA]</scope>
    <source>
        <strain evidence="5 6">HMF4947</strain>
    </source>
</reference>
<keyword evidence="1 5" id="KW-0560">Oxidoreductase</keyword>
<dbReference type="RefSeq" id="WP_157561909.1">
    <property type="nucleotide sequence ID" value="NZ_WQKZ01000001.1"/>
</dbReference>
<dbReference type="InterPro" id="IPR013131">
    <property type="entry name" value="Mannitol_DH_N"/>
</dbReference>
<dbReference type="InterPro" id="IPR008927">
    <property type="entry name" value="6-PGluconate_DH-like_C_sf"/>
</dbReference>
<accession>A0A7K1T9S2</accession>
<dbReference type="Proteomes" id="UP000441336">
    <property type="component" value="Unassembled WGS sequence"/>
</dbReference>
<dbReference type="Gene3D" id="3.40.50.720">
    <property type="entry name" value="NAD(P)-binding Rossmann-like Domain"/>
    <property type="match status" value="1"/>
</dbReference>
<dbReference type="SUPFAM" id="SSF48179">
    <property type="entry name" value="6-phosphogluconate dehydrogenase C-terminal domain-like"/>
    <property type="match status" value="1"/>
</dbReference>
<dbReference type="InterPro" id="IPR013328">
    <property type="entry name" value="6PGD_dom2"/>
</dbReference>
<dbReference type="NCBIfam" id="NF002969">
    <property type="entry name" value="PRK03643.1"/>
    <property type="match status" value="1"/>
</dbReference>
<evidence type="ECO:0000256" key="2">
    <source>
        <dbReference type="ARBA" id="ARBA00023027"/>
    </source>
</evidence>